<accession>A0ABD3GQG8</accession>
<evidence type="ECO:0000256" key="1">
    <source>
        <dbReference type="SAM" id="Coils"/>
    </source>
</evidence>
<comment type="caution">
    <text evidence="3">The sequence shown here is derived from an EMBL/GenBank/DDBJ whole genome shotgun (WGS) entry which is preliminary data.</text>
</comment>
<sequence>MASSIVNEHPGRRQRTMDIMGPEFMAQYTSPFHRALKAITSFVPYSYKELKDVDLVEYSVMRQFGMIQYVTSLQRHCIPADLFFWGIFNTDASDERLLVTGTDGRPNVIGWGEIMTAFGGEHSEEDEFRGAKIMHRQLLPYRPADFLPETIKKNVNKELVSEKDYEEVLYYREAAPYGPTYYMMTLIAEVFWSHSWSNRFLMPMVYAYLRSLHCHPYNWAKAILKSLRSEIAYLQKEARTLKETRKTVQVVWAPVLAFVVYLSASYFYPDDLPKADLTTPTEPERKKLPSKKNKAVKIVVSSNSDDDTCPQKKRARGESNGPKTRTVCCKPPAPVTTVATALIRTDMPTHVRTIDDLAVVLSHDIRNVLDHRFTTVVKQLGSNNEEWKSKFDALQKEKAEEEAQLKATVKTQAQSEKKLTADLVATKGERETLLSKIHDLQCHIHKLNESCNEAKQALATQTALRDSAMRTRAELEALQAELARLKHDRASWQLEKAKLCEEISTVRANKTVAVEQKEAATRTQLKAAVSASEHLKNLEKELGSGDGKPGGSSAAVGDFER</sequence>
<evidence type="ECO:0000313" key="3">
    <source>
        <dbReference type="EMBL" id="KAL3679399.1"/>
    </source>
</evidence>
<dbReference type="AlphaFoldDB" id="A0ABD3GQG8"/>
<feature type="coiled-coil region" evidence="1">
    <location>
        <begin position="437"/>
        <end position="502"/>
    </location>
</feature>
<dbReference type="EMBL" id="JBJQOH010000007">
    <property type="protein sequence ID" value="KAL3679399.1"/>
    <property type="molecule type" value="Genomic_DNA"/>
</dbReference>
<proteinExistence type="predicted"/>
<evidence type="ECO:0000256" key="2">
    <source>
        <dbReference type="SAM" id="MobiDB-lite"/>
    </source>
</evidence>
<feature type="region of interest" description="Disordered" evidence="2">
    <location>
        <begin position="301"/>
        <end position="328"/>
    </location>
</feature>
<keyword evidence="4" id="KW-1185">Reference proteome</keyword>
<dbReference type="Proteomes" id="UP001633002">
    <property type="component" value="Unassembled WGS sequence"/>
</dbReference>
<feature type="coiled-coil region" evidence="1">
    <location>
        <begin position="377"/>
        <end position="411"/>
    </location>
</feature>
<reference evidence="3 4" key="1">
    <citation type="submission" date="2024-09" db="EMBL/GenBank/DDBJ databases">
        <title>Chromosome-scale assembly of Riccia sorocarpa.</title>
        <authorList>
            <person name="Paukszto L."/>
        </authorList>
    </citation>
    <scope>NUCLEOTIDE SEQUENCE [LARGE SCALE GENOMIC DNA]</scope>
    <source>
        <strain evidence="3">LP-2024</strain>
        <tissue evidence="3">Aerial parts of the thallus</tissue>
    </source>
</reference>
<gene>
    <name evidence="3" type="ORF">R1sor_022355</name>
</gene>
<name>A0ABD3GQG8_9MARC</name>
<keyword evidence="1" id="KW-0175">Coiled coil</keyword>
<organism evidence="3 4">
    <name type="scientific">Riccia sorocarpa</name>
    <dbReference type="NCBI Taxonomy" id="122646"/>
    <lineage>
        <taxon>Eukaryota</taxon>
        <taxon>Viridiplantae</taxon>
        <taxon>Streptophyta</taxon>
        <taxon>Embryophyta</taxon>
        <taxon>Marchantiophyta</taxon>
        <taxon>Marchantiopsida</taxon>
        <taxon>Marchantiidae</taxon>
        <taxon>Marchantiales</taxon>
        <taxon>Ricciaceae</taxon>
        <taxon>Riccia</taxon>
    </lineage>
</organism>
<protein>
    <submittedName>
        <fullName evidence="3">Uncharacterized protein</fullName>
    </submittedName>
</protein>
<evidence type="ECO:0000313" key="4">
    <source>
        <dbReference type="Proteomes" id="UP001633002"/>
    </source>
</evidence>
<feature type="region of interest" description="Disordered" evidence="2">
    <location>
        <begin position="536"/>
        <end position="561"/>
    </location>
</feature>